<reference evidence="2" key="1">
    <citation type="submission" date="2018-05" db="EMBL/GenBank/DDBJ databases">
        <title>Bacterial isolates from healthy term breastfed infants carrying antibiotic resistance genes.</title>
        <authorList>
            <person name="Casaburi G."/>
        </authorList>
    </citation>
    <scope>NUCLEOTIDE SEQUENCE [LARGE SCALE GENOMIC DNA]</scope>
    <source>
        <strain evidence="2">7084_4</strain>
    </source>
</reference>
<keyword evidence="1" id="KW-0812">Transmembrane</keyword>
<dbReference type="EMBL" id="CP029752">
    <property type="protein sequence ID" value="QFG76597.1"/>
    <property type="molecule type" value="Genomic_DNA"/>
</dbReference>
<protein>
    <submittedName>
        <fullName evidence="2">Uncharacterized protein</fullName>
    </submittedName>
</protein>
<gene>
    <name evidence="2" type="ORF">DMB90_08640</name>
</gene>
<keyword evidence="1" id="KW-0472">Membrane</keyword>
<feature type="transmembrane region" description="Helical" evidence="1">
    <location>
        <begin position="18"/>
        <end position="44"/>
    </location>
</feature>
<keyword evidence="1" id="KW-1133">Transmembrane helix</keyword>
<name>A0A5P6A9I8_RAOPL</name>
<accession>A0A5P6A9I8</accession>
<dbReference type="AlphaFoldDB" id="A0A5P6A9I8"/>
<proteinExistence type="predicted"/>
<evidence type="ECO:0000313" key="2">
    <source>
        <dbReference type="EMBL" id="QFG76597.1"/>
    </source>
</evidence>
<sequence>MDTVNAKWKTMNMKRGGLLVYVVMIVVGILGLFSILINPARLLLCRPVSQKKNRSRPSAWR</sequence>
<organism evidence="2">
    <name type="scientific">Raoultella planticola</name>
    <name type="common">Klebsiella planticola</name>
    <dbReference type="NCBI Taxonomy" id="575"/>
    <lineage>
        <taxon>Bacteria</taxon>
        <taxon>Pseudomonadati</taxon>
        <taxon>Pseudomonadota</taxon>
        <taxon>Gammaproteobacteria</taxon>
        <taxon>Enterobacterales</taxon>
        <taxon>Enterobacteriaceae</taxon>
        <taxon>Klebsiella/Raoultella group</taxon>
        <taxon>Raoultella</taxon>
    </lineage>
</organism>
<evidence type="ECO:0000256" key="1">
    <source>
        <dbReference type="SAM" id="Phobius"/>
    </source>
</evidence>